<keyword evidence="3" id="KW-1185">Reference proteome</keyword>
<dbReference type="EMBL" id="JPUA01000010">
    <property type="protein sequence ID" value="OWV31036.1"/>
    <property type="molecule type" value="Genomic_DNA"/>
</dbReference>
<dbReference type="SUPFAM" id="SSF56524">
    <property type="entry name" value="Oxidoreductase molybdopterin-binding domain"/>
    <property type="match status" value="1"/>
</dbReference>
<organism evidence="2 3">
    <name type="scientific">Halomonas campaniensis</name>
    <dbReference type="NCBI Taxonomy" id="213554"/>
    <lineage>
        <taxon>Bacteria</taxon>
        <taxon>Pseudomonadati</taxon>
        <taxon>Pseudomonadota</taxon>
        <taxon>Gammaproteobacteria</taxon>
        <taxon>Oceanospirillales</taxon>
        <taxon>Halomonadaceae</taxon>
        <taxon>Halomonas</taxon>
    </lineage>
</organism>
<reference evidence="2 3" key="1">
    <citation type="submission" date="2014-08" db="EMBL/GenBank/DDBJ databases">
        <title>Draft genome sequence of a novel L-asparaginase producing marine bacterium, Halomonas campaniensis.</title>
        <authorList>
            <person name="Sundarakrishnan B."/>
            <person name="Moushumi Priya A."/>
            <person name="Raman G."/>
            <person name="Sakthivel N."/>
            <person name="Park S."/>
            <person name="Jayachandran S."/>
        </authorList>
    </citation>
    <scope>NUCLEOTIDE SEQUENCE [LARGE SCALE GENOMIC DNA]</scope>
    <source>
        <strain evidence="2 3">SK03</strain>
    </source>
</reference>
<dbReference type="Proteomes" id="UP000197334">
    <property type="component" value="Unassembled WGS sequence"/>
</dbReference>
<dbReference type="Gene3D" id="3.90.420.10">
    <property type="entry name" value="Oxidoreductase, molybdopterin-binding domain"/>
    <property type="match status" value="1"/>
</dbReference>
<feature type="domain" description="Oxidoreductase molybdopterin-binding" evidence="1">
    <location>
        <begin position="77"/>
        <end position="152"/>
    </location>
</feature>
<gene>
    <name evidence="2" type="ORF">JI62_04050</name>
</gene>
<dbReference type="AlphaFoldDB" id="A0A246S3T7"/>
<proteinExistence type="predicted"/>
<dbReference type="InterPro" id="IPR036374">
    <property type="entry name" value="OxRdtase_Mopterin-bd_sf"/>
</dbReference>
<evidence type="ECO:0000259" key="1">
    <source>
        <dbReference type="Pfam" id="PF00174"/>
    </source>
</evidence>
<sequence length="178" mass="19817">MILCEVFTVKALLLGWVVLMFSTPLAGLAQSTDGLEVPNGPVILTISGKIDHTNEGREAQFDRAMLSALPQHEFETSTPWTEGISHYSGPLMRDLLAMVSSDVDAVHVSALNGYEAEIPVSDFNEYDVILAMTKDGEAIPVREYGPLWVLYPFDQDEALLSEKIRFRAVWQVMHINVH</sequence>
<evidence type="ECO:0000313" key="3">
    <source>
        <dbReference type="Proteomes" id="UP000197334"/>
    </source>
</evidence>
<dbReference type="Pfam" id="PF00174">
    <property type="entry name" value="Oxidored_molyb"/>
    <property type="match status" value="1"/>
</dbReference>
<dbReference type="InterPro" id="IPR000572">
    <property type="entry name" value="OxRdtase_Mopterin-bd_dom"/>
</dbReference>
<comment type="caution">
    <text evidence="2">The sequence shown here is derived from an EMBL/GenBank/DDBJ whole genome shotgun (WGS) entry which is preliminary data.</text>
</comment>
<name>A0A246S3T7_9GAMM</name>
<accession>A0A246S3T7</accession>
<evidence type="ECO:0000313" key="2">
    <source>
        <dbReference type="EMBL" id="OWV31036.1"/>
    </source>
</evidence>
<protein>
    <submittedName>
        <fullName evidence="2">Oxidoreductase, molybdopterin-binding domain protein</fullName>
    </submittedName>
</protein>